<sequence length="95" mass="10975">MKDAKCVLPFIRVLKPKDKEHESCDLKLYLWGDECMKLTINPIRVDKDECYNCQIGFRNVFLYCVLNEMCVLSKTQQQQMSGMVSLDRSECGTGT</sequence>
<dbReference type="EMBL" id="BMAW01053027">
    <property type="protein sequence ID" value="GFS88851.1"/>
    <property type="molecule type" value="Genomic_DNA"/>
</dbReference>
<evidence type="ECO:0000313" key="2">
    <source>
        <dbReference type="Proteomes" id="UP000887013"/>
    </source>
</evidence>
<dbReference type="Proteomes" id="UP000887013">
    <property type="component" value="Unassembled WGS sequence"/>
</dbReference>
<keyword evidence="2" id="KW-1185">Reference proteome</keyword>
<proteinExistence type="predicted"/>
<gene>
    <name evidence="1" type="ORF">NPIL_515431</name>
</gene>
<name>A0A8X6N1F3_NEPPI</name>
<reference evidence="1" key="1">
    <citation type="submission" date="2020-08" db="EMBL/GenBank/DDBJ databases">
        <title>Multicomponent nature underlies the extraordinary mechanical properties of spider dragline silk.</title>
        <authorList>
            <person name="Kono N."/>
            <person name="Nakamura H."/>
            <person name="Mori M."/>
            <person name="Yoshida Y."/>
            <person name="Ohtoshi R."/>
            <person name="Malay A.D."/>
            <person name="Moran D.A.P."/>
            <person name="Tomita M."/>
            <person name="Numata K."/>
            <person name="Arakawa K."/>
        </authorList>
    </citation>
    <scope>NUCLEOTIDE SEQUENCE</scope>
</reference>
<comment type="caution">
    <text evidence="1">The sequence shown here is derived from an EMBL/GenBank/DDBJ whole genome shotgun (WGS) entry which is preliminary data.</text>
</comment>
<accession>A0A8X6N1F3</accession>
<protein>
    <submittedName>
        <fullName evidence="1">Uncharacterized protein</fullName>
    </submittedName>
</protein>
<organism evidence="1 2">
    <name type="scientific">Nephila pilipes</name>
    <name type="common">Giant wood spider</name>
    <name type="synonym">Nephila maculata</name>
    <dbReference type="NCBI Taxonomy" id="299642"/>
    <lineage>
        <taxon>Eukaryota</taxon>
        <taxon>Metazoa</taxon>
        <taxon>Ecdysozoa</taxon>
        <taxon>Arthropoda</taxon>
        <taxon>Chelicerata</taxon>
        <taxon>Arachnida</taxon>
        <taxon>Araneae</taxon>
        <taxon>Araneomorphae</taxon>
        <taxon>Entelegynae</taxon>
        <taxon>Araneoidea</taxon>
        <taxon>Nephilidae</taxon>
        <taxon>Nephila</taxon>
    </lineage>
</organism>
<evidence type="ECO:0000313" key="1">
    <source>
        <dbReference type="EMBL" id="GFS88851.1"/>
    </source>
</evidence>
<dbReference type="AlphaFoldDB" id="A0A8X6N1F3"/>